<feature type="domain" description="Nudix hydrolase" evidence="3">
    <location>
        <begin position="55"/>
        <end position="189"/>
    </location>
</feature>
<keyword evidence="2" id="KW-0378">Hydrolase</keyword>
<dbReference type="PANTHER" id="PTHR43046:SF2">
    <property type="entry name" value="8-OXO-DGTP DIPHOSPHATASE-RELATED"/>
    <property type="match status" value="1"/>
</dbReference>
<dbReference type="InterPro" id="IPR000086">
    <property type="entry name" value="NUDIX_hydrolase_dom"/>
</dbReference>
<dbReference type="PROSITE" id="PS00893">
    <property type="entry name" value="NUDIX_BOX"/>
    <property type="match status" value="1"/>
</dbReference>
<gene>
    <name evidence="4" type="ORF">MUBE_06915</name>
</gene>
<evidence type="ECO:0000313" key="4">
    <source>
        <dbReference type="EMBL" id="RFD25937.1"/>
    </source>
</evidence>
<dbReference type="GO" id="GO:0016787">
    <property type="term" value="F:hydrolase activity"/>
    <property type="evidence" value="ECO:0007669"/>
    <property type="project" value="UniProtKB-KW"/>
</dbReference>
<dbReference type="PANTHER" id="PTHR43046">
    <property type="entry name" value="GDP-MANNOSE MANNOSYL HYDROLASE"/>
    <property type="match status" value="1"/>
</dbReference>
<dbReference type="EMBL" id="QAYL01000008">
    <property type="protein sequence ID" value="RFD25937.1"/>
    <property type="molecule type" value="Genomic_DNA"/>
</dbReference>
<sequence length="246" mass="27058">MWDAGPNWSVLTLWSLCRLSGGSVRRAVYCLHILKHVQGDGDGWVVSDSGVHYWGRYGAAGLLLRAPRPDGTPAVLLQHRALWSHQGGTWGLLGGARDSYETPEETAVREAREEAGLTAERFAVRATVVTAEISALRDSMWTYTTVVADARELLPTVPNQESVELRWIAEFEVADLPLHPGLAASWQRLRTTPVIVPLDHGHQCWQGLPRTMEIETGVFVWCMPGDSGQALSQLSHRISSLLSAST</sequence>
<proteinExistence type="predicted"/>
<evidence type="ECO:0000259" key="3">
    <source>
        <dbReference type="PROSITE" id="PS51462"/>
    </source>
</evidence>
<dbReference type="Proteomes" id="UP000258522">
    <property type="component" value="Unassembled WGS sequence"/>
</dbReference>
<accession>A0A3E1HHP6</accession>
<dbReference type="Pfam" id="PF00293">
    <property type="entry name" value="NUDIX"/>
    <property type="match status" value="1"/>
</dbReference>
<dbReference type="PROSITE" id="PS51462">
    <property type="entry name" value="NUDIX"/>
    <property type="match status" value="1"/>
</dbReference>
<dbReference type="InterPro" id="IPR020084">
    <property type="entry name" value="NUDIX_hydrolase_CS"/>
</dbReference>
<dbReference type="AlphaFoldDB" id="A0A3E1HHP6"/>
<dbReference type="Gene3D" id="3.90.79.10">
    <property type="entry name" value="Nucleoside Triphosphate Pyrophosphohydrolase"/>
    <property type="match status" value="1"/>
</dbReference>
<organism evidence="4 5">
    <name type="scientific">Mycobacterium uberis</name>
    <dbReference type="NCBI Taxonomy" id="2162698"/>
    <lineage>
        <taxon>Bacteria</taxon>
        <taxon>Bacillati</taxon>
        <taxon>Actinomycetota</taxon>
        <taxon>Actinomycetes</taxon>
        <taxon>Mycobacteriales</taxon>
        <taxon>Mycobacteriaceae</taxon>
        <taxon>Mycobacterium</taxon>
    </lineage>
</organism>
<protein>
    <submittedName>
        <fullName evidence="4">DNA mismatch repair protein MutT</fullName>
    </submittedName>
</protein>
<comment type="cofactor">
    <cofactor evidence="1">
        <name>Mg(2+)</name>
        <dbReference type="ChEBI" id="CHEBI:18420"/>
    </cofactor>
</comment>
<dbReference type="OrthoDB" id="3404294at2"/>
<evidence type="ECO:0000256" key="2">
    <source>
        <dbReference type="ARBA" id="ARBA00022801"/>
    </source>
</evidence>
<evidence type="ECO:0000313" key="5">
    <source>
        <dbReference type="Proteomes" id="UP000258522"/>
    </source>
</evidence>
<reference evidence="4 5" key="1">
    <citation type="submission" date="2018-07" db="EMBL/GenBank/DDBJ databases">
        <title>Whole genome sequence of Mycobacterium uberis.</title>
        <authorList>
            <person name="Benjak A."/>
        </authorList>
    </citation>
    <scope>NUCLEOTIDE SEQUENCE [LARGE SCALE GENOMIC DNA]</scope>
    <source>
        <strain evidence="4 5">Jura</strain>
    </source>
</reference>
<keyword evidence="5" id="KW-1185">Reference proteome</keyword>
<dbReference type="SUPFAM" id="SSF55811">
    <property type="entry name" value="Nudix"/>
    <property type="match status" value="1"/>
</dbReference>
<name>A0A3E1HHP6_9MYCO</name>
<comment type="caution">
    <text evidence="4">The sequence shown here is derived from an EMBL/GenBank/DDBJ whole genome shotgun (WGS) entry which is preliminary data.</text>
</comment>
<evidence type="ECO:0000256" key="1">
    <source>
        <dbReference type="ARBA" id="ARBA00001946"/>
    </source>
</evidence>
<dbReference type="InterPro" id="IPR015797">
    <property type="entry name" value="NUDIX_hydrolase-like_dom_sf"/>
</dbReference>
<dbReference type="CDD" id="cd18877">
    <property type="entry name" value="NUDIX_Hydrolase"/>
    <property type="match status" value="1"/>
</dbReference>